<dbReference type="Pfam" id="PF02892">
    <property type="entry name" value="zf-BED"/>
    <property type="match status" value="1"/>
</dbReference>
<dbReference type="OrthoDB" id="1271298at2759"/>
<feature type="region of interest" description="Disordered" evidence="4">
    <location>
        <begin position="559"/>
        <end position="602"/>
    </location>
</feature>
<feature type="compositionally biased region" description="Polar residues" evidence="4">
    <location>
        <begin position="21"/>
        <end position="33"/>
    </location>
</feature>
<sequence length="848" mass="97537">MTGRGIKRVLAQTSDSEDENNLITESSGAQQSRQHSDNNDKRSICWRYFNPFKVPKRGDITKCTIDGCNKKYTWSGSTSNLVKHLKTKHSIPSTTAIQSSLINNSFRNFEIYLPVIKFIASSILPFDIVDNLKSSGLVHSQITPSIIANQISQVYNYLFSQLKSKVQQAKSAMLSISVVFINDEDIYEDAYIITACNWLTEDFVFHKIFMHMHIYDYFLDDLAPIEDFVKWAEKNTNVQEISDIITAIFNATQCLCSVVEFLNDERTLRTMNHIQNMKKISCKCYYHKIEFLTLMEKPFKLLINNHSNNDNFIRERIDQFKDLLLDKLPFSMFTKLLQLFKPLEHVKVVTMRNIRNLLLNAFNILNETSSAQISYLIYFEGMVLISFLRFLIYSYLNLHQRVGIFLDPYSKSIFTNDAEVKKLVLDELQDYYSNIDNSFGNKSNESIQYLVNYELDSYSNLPQFVCNENDDTCKWWQNSKHRFPGLATLAIKYLPLLGLDDNDVPLKEIKKVLKVYEGDKTLCSVSVPGAWKIIGTLQKEATTFDITTRTGVCTLVPKKRKMTSTKREKNEAKHAKIHNTRSATRGSENEDPNPTINQEKAKVSDSCLKETLNDATRCNNNWAEDVEVMYKKRLAQLNTTQNTTLIASEDTENSIVTQLESSEVKLDQLINETDSGDCETSSEADLESLQKEDGEGNKSLEKQAPTRQWSDLFTRMHKGKATYSSMDTDNHLHQELNNMKETQKLISEIPSNITSVVIEEETVEETAPRKPSYEKIQEMQMQENRINQYTQVEDQEMIEACCNDHEGVQGKYITSEEGFKLVAHKKKKIKAPSAVNLHNIRSNPYKKE</sequence>
<dbReference type="EMBL" id="CAJVQA010011954">
    <property type="protein sequence ID" value="CAG8712395.1"/>
    <property type="molecule type" value="Genomic_DNA"/>
</dbReference>
<proteinExistence type="predicted"/>
<keyword evidence="7" id="KW-1185">Reference proteome</keyword>
<evidence type="ECO:0000256" key="2">
    <source>
        <dbReference type="ARBA" id="ARBA00022771"/>
    </source>
</evidence>
<keyword evidence="2" id="KW-0863">Zinc-finger</keyword>
<feature type="compositionally biased region" description="Basic and acidic residues" evidence="4">
    <location>
        <begin position="565"/>
        <end position="574"/>
    </location>
</feature>
<dbReference type="GO" id="GO:0008270">
    <property type="term" value="F:zinc ion binding"/>
    <property type="evidence" value="ECO:0007669"/>
    <property type="project" value="UniProtKB-KW"/>
</dbReference>
<evidence type="ECO:0000259" key="5">
    <source>
        <dbReference type="Pfam" id="PF02892"/>
    </source>
</evidence>
<feature type="compositionally biased region" description="Basic and acidic residues" evidence="4">
    <location>
        <begin position="688"/>
        <end position="701"/>
    </location>
</feature>
<dbReference type="InterPro" id="IPR003656">
    <property type="entry name" value="Znf_BED"/>
</dbReference>
<feature type="compositionally biased region" description="Acidic residues" evidence="4">
    <location>
        <begin position="674"/>
        <end position="686"/>
    </location>
</feature>
<dbReference type="GO" id="GO:0003677">
    <property type="term" value="F:DNA binding"/>
    <property type="evidence" value="ECO:0007669"/>
    <property type="project" value="InterPro"/>
</dbReference>
<gene>
    <name evidence="6" type="ORF">CPELLU_LOCUS12401</name>
</gene>
<accession>A0A9N9HY11</accession>
<keyword evidence="1" id="KW-0479">Metal-binding</keyword>
<keyword evidence="3" id="KW-0862">Zinc</keyword>
<reference evidence="6" key="1">
    <citation type="submission" date="2021-06" db="EMBL/GenBank/DDBJ databases">
        <authorList>
            <person name="Kallberg Y."/>
            <person name="Tangrot J."/>
            <person name="Rosling A."/>
        </authorList>
    </citation>
    <scope>NUCLEOTIDE SEQUENCE</scope>
    <source>
        <strain evidence="6">FL966</strain>
    </source>
</reference>
<feature type="region of interest" description="Disordered" evidence="4">
    <location>
        <begin position="1"/>
        <end position="38"/>
    </location>
</feature>
<protein>
    <submittedName>
        <fullName evidence="6">10505_t:CDS:1</fullName>
    </submittedName>
</protein>
<feature type="domain" description="BED-type" evidence="5">
    <location>
        <begin position="46"/>
        <end position="90"/>
    </location>
</feature>
<feature type="compositionally biased region" description="Polar residues" evidence="4">
    <location>
        <begin position="580"/>
        <end position="598"/>
    </location>
</feature>
<feature type="region of interest" description="Disordered" evidence="4">
    <location>
        <begin position="673"/>
        <end position="707"/>
    </location>
</feature>
<dbReference type="SMART" id="SM00614">
    <property type="entry name" value="ZnF_BED"/>
    <property type="match status" value="1"/>
</dbReference>
<name>A0A9N9HY11_9GLOM</name>
<dbReference type="InterPro" id="IPR036236">
    <property type="entry name" value="Znf_C2H2_sf"/>
</dbReference>
<evidence type="ECO:0000256" key="1">
    <source>
        <dbReference type="ARBA" id="ARBA00022723"/>
    </source>
</evidence>
<evidence type="ECO:0000313" key="7">
    <source>
        <dbReference type="Proteomes" id="UP000789759"/>
    </source>
</evidence>
<dbReference type="SUPFAM" id="SSF57667">
    <property type="entry name" value="beta-beta-alpha zinc fingers"/>
    <property type="match status" value="1"/>
</dbReference>
<dbReference type="AlphaFoldDB" id="A0A9N9HY11"/>
<dbReference type="Proteomes" id="UP000789759">
    <property type="component" value="Unassembled WGS sequence"/>
</dbReference>
<evidence type="ECO:0000256" key="3">
    <source>
        <dbReference type="ARBA" id="ARBA00022833"/>
    </source>
</evidence>
<evidence type="ECO:0000313" key="6">
    <source>
        <dbReference type="EMBL" id="CAG8712395.1"/>
    </source>
</evidence>
<evidence type="ECO:0000256" key="4">
    <source>
        <dbReference type="SAM" id="MobiDB-lite"/>
    </source>
</evidence>
<comment type="caution">
    <text evidence="6">The sequence shown here is derived from an EMBL/GenBank/DDBJ whole genome shotgun (WGS) entry which is preliminary data.</text>
</comment>
<organism evidence="6 7">
    <name type="scientific">Cetraspora pellucida</name>
    <dbReference type="NCBI Taxonomy" id="1433469"/>
    <lineage>
        <taxon>Eukaryota</taxon>
        <taxon>Fungi</taxon>
        <taxon>Fungi incertae sedis</taxon>
        <taxon>Mucoromycota</taxon>
        <taxon>Glomeromycotina</taxon>
        <taxon>Glomeromycetes</taxon>
        <taxon>Diversisporales</taxon>
        <taxon>Gigasporaceae</taxon>
        <taxon>Cetraspora</taxon>
    </lineage>
</organism>